<feature type="domain" description="Enhancer of polycomb-like N-terminal" evidence="8">
    <location>
        <begin position="63"/>
        <end position="203"/>
    </location>
</feature>
<evidence type="ECO:0000313" key="9">
    <source>
        <dbReference type="EMBL" id="CAL5141541.1"/>
    </source>
</evidence>
<proteinExistence type="inferred from homology"/>
<keyword evidence="3 6" id="KW-0805">Transcription regulation</keyword>
<evidence type="ECO:0000256" key="7">
    <source>
        <dbReference type="SAM" id="MobiDB-lite"/>
    </source>
</evidence>
<evidence type="ECO:0000256" key="5">
    <source>
        <dbReference type="ARBA" id="ARBA00023242"/>
    </source>
</evidence>
<evidence type="ECO:0000313" key="10">
    <source>
        <dbReference type="Proteomes" id="UP001497525"/>
    </source>
</evidence>
<evidence type="ECO:0000256" key="2">
    <source>
        <dbReference type="ARBA" id="ARBA00008035"/>
    </source>
</evidence>
<reference evidence="9" key="1">
    <citation type="submission" date="2024-06" db="EMBL/GenBank/DDBJ databases">
        <authorList>
            <person name="Liu X."/>
            <person name="Lenzi L."/>
            <person name="Haldenby T S."/>
            <person name="Uol C."/>
        </authorList>
    </citation>
    <scope>NUCLEOTIDE SEQUENCE</scope>
</reference>
<protein>
    <recommendedName>
        <fullName evidence="6">Enhancer of polycomb-like protein</fullName>
    </recommendedName>
</protein>
<keyword evidence="5 6" id="KW-0539">Nucleus</keyword>
<dbReference type="Proteomes" id="UP001497525">
    <property type="component" value="Unassembled WGS sequence"/>
</dbReference>
<organism evidence="9 10">
    <name type="scientific">Calicophoron daubneyi</name>
    <name type="common">Rumen fluke</name>
    <name type="synonym">Paramphistomum daubneyi</name>
    <dbReference type="NCBI Taxonomy" id="300641"/>
    <lineage>
        <taxon>Eukaryota</taxon>
        <taxon>Metazoa</taxon>
        <taxon>Spiralia</taxon>
        <taxon>Lophotrochozoa</taxon>
        <taxon>Platyhelminthes</taxon>
        <taxon>Trematoda</taxon>
        <taxon>Digenea</taxon>
        <taxon>Plagiorchiida</taxon>
        <taxon>Pronocephalata</taxon>
        <taxon>Paramphistomoidea</taxon>
        <taxon>Paramphistomidae</taxon>
        <taxon>Calicophoron</taxon>
    </lineage>
</organism>
<sequence>MRLPHTEPTDPFAPPYQRTYVACQATIYNADRRHDGFGSLSLRHIGVGFGSLIFQAMSKVSFRARQIDFNKPLPILKDGSDLHAEFSETALVNRGVPQIPSGMEKEEENEHHFVEVIHALQLHASADVKIPVPDVVDCDEAYQKLYPGGFVLPKQLVHIRTVVLAEDEPTEYDMDTEDEEWLSKSELGITPEKFEAMIDRLERGCGQKVMNLEEAKYLLQDDPSLVIAVYDYWLNKRVQCRTPLLFSVRQERRDGGSNSDPYVAFRRRSEKMQTRKNRKNDEQSYEKMLILRDQMDSLGFVTVSVYEFFSEILSRLVKREAIKEALIQCDYRIFEARYRLKDWDENLVREAETLSRKTQSHTDILSGIRSPKDQLRKRPNRKRKLTQRALSLSTRTQSSEELSDTDKTGSSPKEPFAFVRLPGCRYLKPRDVVNDAPPKLPPTFTSHPSLRYTLTTVPSTYHGERQTYTGYVRRRLGRGGRIICDRLQTPPEISSFLKDCDKQIQSCGIYKSSSKVPIPEAHSLSPHVVNQSQALDVRILERLRSVVLAGHPGHPSCRWPVCTEFTSPPSFESLVPNPGIINTRPTFPPSPASSSPVHISSGRKPAPEQADAKSPDNPGAGLSKLDKIQALDDIAFCNQLQRTSGKLSPDNTAWFHSSKDTLSPVILTPEDKARLAAPLDKSVQLPSRVWAKLNRPYPTTQPLKQPQFPIRPRGSETSIGIPNGLGSRLVRSAEDRILLTDPSVLPSSKLCCLTRDCVSREPKVSGPQLQATNGVNHSQFCQLPT</sequence>
<keyword evidence="4 6" id="KW-0804">Transcription</keyword>
<dbReference type="AlphaFoldDB" id="A0AAV2TZJ5"/>
<dbReference type="Pfam" id="PF10513">
    <property type="entry name" value="EPL1"/>
    <property type="match status" value="1"/>
</dbReference>
<evidence type="ECO:0000256" key="6">
    <source>
        <dbReference type="RuleBase" id="RU361124"/>
    </source>
</evidence>
<accession>A0AAV2TZJ5</accession>
<dbReference type="PANTHER" id="PTHR14898">
    <property type="entry name" value="ENHANCER OF POLYCOMB"/>
    <property type="match status" value="1"/>
</dbReference>
<evidence type="ECO:0000256" key="4">
    <source>
        <dbReference type="ARBA" id="ARBA00023163"/>
    </source>
</evidence>
<dbReference type="GO" id="GO:0006357">
    <property type="term" value="P:regulation of transcription by RNA polymerase II"/>
    <property type="evidence" value="ECO:0007669"/>
    <property type="project" value="InterPro"/>
</dbReference>
<dbReference type="InterPro" id="IPR024943">
    <property type="entry name" value="Enhancer_polycomb"/>
</dbReference>
<evidence type="ECO:0000256" key="1">
    <source>
        <dbReference type="ARBA" id="ARBA00004123"/>
    </source>
</evidence>
<feature type="compositionally biased region" description="Basic residues" evidence="7">
    <location>
        <begin position="377"/>
        <end position="386"/>
    </location>
</feature>
<comment type="subcellular location">
    <subcellularLocation>
        <location evidence="1 6">Nucleus</location>
    </subcellularLocation>
</comment>
<evidence type="ECO:0000256" key="3">
    <source>
        <dbReference type="ARBA" id="ARBA00023015"/>
    </source>
</evidence>
<feature type="region of interest" description="Disordered" evidence="7">
    <location>
        <begin position="354"/>
        <end position="415"/>
    </location>
</feature>
<feature type="region of interest" description="Disordered" evidence="7">
    <location>
        <begin position="576"/>
        <end position="623"/>
    </location>
</feature>
<feature type="compositionally biased region" description="Polar residues" evidence="7">
    <location>
        <begin position="388"/>
        <end position="400"/>
    </location>
</feature>
<feature type="region of interest" description="Disordered" evidence="7">
    <location>
        <begin position="696"/>
        <end position="722"/>
    </location>
</feature>
<dbReference type="InterPro" id="IPR019542">
    <property type="entry name" value="Enhancer_polycomb-like_N"/>
</dbReference>
<dbReference type="EMBL" id="CAXLJL010000889">
    <property type="protein sequence ID" value="CAL5141541.1"/>
    <property type="molecule type" value="Genomic_DNA"/>
</dbReference>
<name>A0AAV2TZJ5_CALDB</name>
<gene>
    <name evidence="9" type="ORF">CDAUBV1_LOCUS16773</name>
</gene>
<dbReference type="GO" id="GO:0005634">
    <property type="term" value="C:nucleus"/>
    <property type="evidence" value="ECO:0007669"/>
    <property type="project" value="UniProtKB-SubCell"/>
</dbReference>
<evidence type="ECO:0000259" key="8">
    <source>
        <dbReference type="Pfam" id="PF10513"/>
    </source>
</evidence>
<dbReference type="GO" id="GO:0035267">
    <property type="term" value="C:NuA4 histone acetyltransferase complex"/>
    <property type="evidence" value="ECO:0007669"/>
    <property type="project" value="InterPro"/>
</dbReference>
<comment type="similarity">
    <text evidence="2 6">Belongs to the enhancer of polycomb family.</text>
</comment>
<comment type="caution">
    <text evidence="9">The sequence shown here is derived from an EMBL/GenBank/DDBJ whole genome shotgun (WGS) entry which is preliminary data.</text>
</comment>